<dbReference type="OrthoDB" id="1189996at2"/>
<dbReference type="KEGG" id="suam:BOO69_03490"/>
<name>A0A1J0WLS0_9RHOB</name>
<evidence type="ECO:0000313" key="1">
    <source>
        <dbReference type="EMBL" id="APE45271.1"/>
    </source>
</evidence>
<sequence length="85" mass="9401">MRALPEGTRRGRAHGRAYVASKSTFNGGRSIKLVAEQLGGPDYISLNFYLLESGPRLFPCEMTADKVIAFLRTFIPDRTPGEVNN</sequence>
<accession>A0A1J0WLS0</accession>
<gene>
    <name evidence="1" type="ORF">BOO69_03490</name>
</gene>
<proteinExistence type="predicted"/>
<reference evidence="1 2" key="1">
    <citation type="submission" date="2016-11" db="EMBL/GenBank/DDBJ databases">
        <title>Complete genome sequence of Sulfitobacter sp. AM1-D1, a toxic bacteria associated with marine dinoflagellate Alexandrium minutum in East China Sea.</title>
        <authorList>
            <person name="Yang Q."/>
            <person name="Zhang X."/>
            <person name="Tian X."/>
        </authorList>
    </citation>
    <scope>NUCLEOTIDE SEQUENCE [LARGE SCALE GENOMIC DNA]</scope>
    <source>
        <strain evidence="1 2">AM1-D1</strain>
    </source>
</reference>
<evidence type="ECO:0008006" key="3">
    <source>
        <dbReference type="Google" id="ProtNLM"/>
    </source>
</evidence>
<organism evidence="1 2">
    <name type="scientific">Sulfitobacter alexandrii</name>
    <dbReference type="NCBI Taxonomy" id="1917485"/>
    <lineage>
        <taxon>Bacteria</taxon>
        <taxon>Pseudomonadati</taxon>
        <taxon>Pseudomonadota</taxon>
        <taxon>Alphaproteobacteria</taxon>
        <taxon>Rhodobacterales</taxon>
        <taxon>Roseobacteraceae</taxon>
        <taxon>Sulfitobacter</taxon>
    </lineage>
</organism>
<dbReference type="STRING" id="1917485.BOO69_03490"/>
<dbReference type="Proteomes" id="UP000181897">
    <property type="component" value="Chromosome"/>
</dbReference>
<evidence type="ECO:0000313" key="2">
    <source>
        <dbReference type="Proteomes" id="UP000181897"/>
    </source>
</evidence>
<dbReference type="AlphaFoldDB" id="A0A1J0WLS0"/>
<protein>
    <recommendedName>
        <fullName evidence="3">Peptide methionine sulfoxide reductase</fullName>
    </recommendedName>
</protein>
<dbReference type="EMBL" id="CP018076">
    <property type="protein sequence ID" value="APE45271.1"/>
    <property type="molecule type" value="Genomic_DNA"/>
</dbReference>
<keyword evidence="2" id="KW-1185">Reference proteome</keyword>